<evidence type="ECO:0000313" key="9">
    <source>
        <dbReference type="Proteomes" id="UP000283786"/>
    </source>
</evidence>
<dbReference type="GO" id="GO:0033585">
    <property type="term" value="P:L-phenylalanine biosynthetic process from chorismate via phenylpyruvate"/>
    <property type="evidence" value="ECO:0007669"/>
    <property type="project" value="TreeGrafter"/>
</dbReference>
<keyword evidence="9" id="KW-1185">Reference proteome</keyword>
<name>A0A418SGE0_9RHOB</name>
<gene>
    <name evidence="8" type="primary">tyrB</name>
    <name evidence="8" type="ORF">PSAL_030050</name>
</gene>
<dbReference type="PANTHER" id="PTHR11879">
    <property type="entry name" value="ASPARTATE AMINOTRANSFERASE"/>
    <property type="match status" value="1"/>
</dbReference>
<dbReference type="InterPro" id="IPR000796">
    <property type="entry name" value="Asp_trans"/>
</dbReference>
<feature type="domain" description="Aminotransferase class I/classII large" evidence="7">
    <location>
        <begin position="27"/>
        <end position="390"/>
    </location>
</feature>
<evidence type="ECO:0000259" key="7">
    <source>
        <dbReference type="Pfam" id="PF00155"/>
    </source>
</evidence>
<dbReference type="AlphaFoldDB" id="A0A418SGE0"/>
<proteinExistence type="inferred from homology"/>
<dbReference type="GO" id="GO:0005829">
    <property type="term" value="C:cytosol"/>
    <property type="evidence" value="ECO:0007669"/>
    <property type="project" value="TreeGrafter"/>
</dbReference>
<evidence type="ECO:0000256" key="3">
    <source>
        <dbReference type="ARBA" id="ARBA00011738"/>
    </source>
</evidence>
<dbReference type="InterPro" id="IPR015421">
    <property type="entry name" value="PyrdxlP-dep_Trfase_major"/>
</dbReference>
<dbReference type="PANTHER" id="PTHR11879:SF22">
    <property type="entry name" value="ASPARTATE AMINOTRANSFERASE, MITOCHONDRIAL"/>
    <property type="match status" value="1"/>
</dbReference>
<dbReference type="Pfam" id="PF00155">
    <property type="entry name" value="Aminotran_1_2"/>
    <property type="match status" value="1"/>
</dbReference>
<dbReference type="Proteomes" id="UP000283786">
    <property type="component" value="Chromosome"/>
</dbReference>
<dbReference type="KEGG" id="palw:PSAL_030050"/>
<dbReference type="GO" id="GO:0004838">
    <property type="term" value="F:L-tyrosine-2-oxoglutarate transaminase activity"/>
    <property type="evidence" value="ECO:0007669"/>
    <property type="project" value="TreeGrafter"/>
</dbReference>
<evidence type="ECO:0000256" key="2">
    <source>
        <dbReference type="ARBA" id="ARBA00007441"/>
    </source>
</evidence>
<evidence type="ECO:0000256" key="5">
    <source>
        <dbReference type="ARBA" id="ARBA00022679"/>
    </source>
</evidence>
<sequence>MFETLKEQPADKILELIGLYKADPRAEKIDLGVGVYKNAEGVTPVMRAVKAAEKKIWEEQTTKAYTGLAGDPVYVDTMIDLVLGNSVPGDQIAAVTTPGGTGAVRQAFELTQSATPGARVFVSDPTWPNHLSILKYLGMETIPYRYFDSETGGVNFDGMIADLKAGLKPGDVVLLHGCCHNPTGANLNMVQWKEVVAVLNEKGAVPMIDIAYQGFGDGLEEDAAGTRYVAENVPELLIAASCSKNFGIYRERTGLLMAVGKDTSRRDVTQGMLAFLNRQNFSFPPDHGARVVGTILSDAELRADWKAELEDVRLGMLELRKQLAGELQRLSGSDRFAFLGEHRGMFSRLGTTPELVQKMRADSGIYMVGDSRMNIAGLNTATVPILAQAIIDAGV</sequence>
<reference evidence="8 9" key="1">
    <citation type="submission" date="2020-08" db="EMBL/GenBank/DDBJ databases">
        <title>Genome sequence of Rhodobacteraceae bacterium Lw-13e.</title>
        <authorList>
            <person name="Poehlein A."/>
            <person name="Wolter L."/>
            <person name="Daniel R."/>
            <person name="Brinkhoff T."/>
        </authorList>
    </citation>
    <scope>NUCLEOTIDE SEQUENCE [LARGE SCALE GENOMIC DNA]</scope>
    <source>
        <strain evidence="8 9">Lw-13e</strain>
    </source>
</reference>
<dbReference type="InterPro" id="IPR015424">
    <property type="entry name" value="PyrdxlP-dep_Trfase"/>
</dbReference>
<evidence type="ECO:0000313" key="8">
    <source>
        <dbReference type="EMBL" id="QPM91750.1"/>
    </source>
</evidence>
<comment type="subunit">
    <text evidence="3">Homodimer.</text>
</comment>
<dbReference type="SUPFAM" id="SSF53383">
    <property type="entry name" value="PLP-dependent transferases"/>
    <property type="match status" value="1"/>
</dbReference>
<comment type="cofactor">
    <cofactor evidence="1">
        <name>pyridoxal 5'-phosphate</name>
        <dbReference type="ChEBI" id="CHEBI:597326"/>
    </cofactor>
</comment>
<evidence type="ECO:0000256" key="1">
    <source>
        <dbReference type="ARBA" id="ARBA00001933"/>
    </source>
</evidence>
<dbReference type="EMBL" id="CP060436">
    <property type="protein sequence ID" value="QPM91750.1"/>
    <property type="molecule type" value="Genomic_DNA"/>
</dbReference>
<dbReference type="OrthoDB" id="9766445at2"/>
<dbReference type="GO" id="GO:0004069">
    <property type="term" value="F:L-aspartate:2-oxoglutarate aminotransferase activity"/>
    <property type="evidence" value="ECO:0007669"/>
    <property type="project" value="TreeGrafter"/>
</dbReference>
<organism evidence="8 9">
    <name type="scientific">Pseudooceanicola algae</name>
    <dbReference type="NCBI Taxonomy" id="1537215"/>
    <lineage>
        <taxon>Bacteria</taxon>
        <taxon>Pseudomonadati</taxon>
        <taxon>Pseudomonadota</taxon>
        <taxon>Alphaproteobacteria</taxon>
        <taxon>Rhodobacterales</taxon>
        <taxon>Paracoccaceae</taxon>
        <taxon>Pseudooceanicola</taxon>
    </lineage>
</organism>
<keyword evidence="5 8" id="KW-0808">Transferase</keyword>
<dbReference type="GO" id="GO:0030170">
    <property type="term" value="F:pyridoxal phosphate binding"/>
    <property type="evidence" value="ECO:0007669"/>
    <property type="project" value="InterPro"/>
</dbReference>
<dbReference type="EC" id="2.6.1.57" evidence="8"/>
<protein>
    <submittedName>
        <fullName evidence="8">Aromatic-amino-acid aminotransferase</fullName>
        <ecNumber evidence="8">2.6.1.57</ecNumber>
    </submittedName>
</protein>
<dbReference type="GO" id="GO:0042802">
    <property type="term" value="F:identical protein binding"/>
    <property type="evidence" value="ECO:0007669"/>
    <property type="project" value="TreeGrafter"/>
</dbReference>
<evidence type="ECO:0000256" key="4">
    <source>
        <dbReference type="ARBA" id="ARBA00022576"/>
    </source>
</evidence>
<accession>A0A418SGE0</accession>
<dbReference type="InterPro" id="IPR015422">
    <property type="entry name" value="PyrdxlP-dep_Trfase_small"/>
</dbReference>
<dbReference type="InterPro" id="IPR004839">
    <property type="entry name" value="Aminotransferase_I/II_large"/>
</dbReference>
<keyword evidence="4 8" id="KW-0032">Aminotransferase</keyword>
<dbReference type="CDD" id="cd00609">
    <property type="entry name" value="AAT_like"/>
    <property type="match status" value="1"/>
</dbReference>
<dbReference type="NCBIfam" id="NF006719">
    <property type="entry name" value="PRK09257.1"/>
    <property type="match status" value="1"/>
</dbReference>
<dbReference type="Gene3D" id="3.90.1150.10">
    <property type="entry name" value="Aspartate Aminotransferase, domain 1"/>
    <property type="match status" value="1"/>
</dbReference>
<keyword evidence="6" id="KW-0663">Pyridoxal phosphate</keyword>
<dbReference type="Gene3D" id="3.40.640.10">
    <property type="entry name" value="Type I PLP-dependent aspartate aminotransferase-like (Major domain)"/>
    <property type="match status" value="1"/>
</dbReference>
<dbReference type="RefSeq" id="WP_119839373.1">
    <property type="nucleotide sequence ID" value="NZ_CP060436.1"/>
</dbReference>
<evidence type="ECO:0000256" key="6">
    <source>
        <dbReference type="ARBA" id="ARBA00022898"/>
    </source>
</evidence>
<comment type="similarity">
    <text evidence="2">Belongs to the class-I pyridoxal-phosphate-dependent aminotransferase family.</text>
</comment>
<dbReference type="PRINTS" id="PR00799">
    <property type="entry name" value="TRANSAMINASE"/>
</dbReference>